<reference evidence="3" key="1">
    <citation type="submission" date="2017-02" db="UniProtKB">
        <authorList>
            <consortium name="WormBaseParasite"/>
        </authorList>
    </citation>
    <scope>IDENTIFICATION</scope>
</reference>
<evidence type="ECO:0000313" key="1">
    <source>
        <dbReference type="EMBL" id="VDO32236.1"/>
    </source>
</evidence>
<dbReference type="EMBL" id="UZAF01016682">
    <property type="protein sequence ID" value="VDO32236.1"/>
    <property type="molecule type" value="Genomic_DNA"/>
</dbReference>
<gene>
    <name evidence="1" type="ORF">HPLM_LOCUS7541</name>
</gene>
<proteinExistence type="predicted"/>
<organism evidence="3">
    <name type="scientific">Haemonchus placei</name>
    <name type="common">Barber's pole worm</name>
    <dbReference type="NCBI Taxonomy" id="6290"/>
    <lineage>
        <taxon>Eukaryota</taxon>
        <taxon>Metazoa</taxon>
        <taxon>Ecdysozoa</taxon>
        <taxon>Nematoda</taxon>
        <taxon>Chromadorea</taxon>
        <taxon>Rhabditida</taxon>
        <taxon>Rhabditina</taxon>
        <taxon>Rhabditomorpha</taxon>
        <taxon>Strongyloidea</taxon>
        <taxon>Trichostrongylidae</taxon>
        <taxon>Haemonchus</taxon>
    </lineage>
</organism>
<sequence length="137" mass="15155">MDFLVGTYGEWTNPLVIPLDNIYYQGFRLHVTLTEMSGEPIDEWTASFANASQLQDIFTYTSHREGLLGTSLTVAWKTNEVLPPTPPPTTVTTTTVPTTTTPQGLKKKLAFFIEAIKGIICHSGDVVYQANSCLEDK</sequence>
<reference evidence="1 2" key="2">
    <citation type="submission" date="2018-11" db="EMBL/GenBank/DDBJ databases">
        <authorList>
            <consortium name="Pathogen Informatics"/>
        </authorList>
    </citation>
    <scope>NUCLEOTIDE SEQUENCE [LARGE SCALE GENOMIC DNA]</scope>
    <source>
        <strain evidence="1 2">MHpl1</strain>
    </source>
</reference>
<protein>
    <submittedName>
        <fullName evidence="1 3">Uncharacterized protein</fullName>
    </submittedName>
</protein>
<evidence type="ECO:0000313" key="2">
    <source>
        <dbReference type="Proteomes" id="UP000268014"/>
    </source>
</evidence>
<name>A0A0N4WAV9_HAEPC</name>
<dbReference type="Proteomes" id="UP000268014">
    <property type="component" value="Unassembled WGS sequence"/>
</dbReference>
<accession>A0A0N4WAV9</accession>
<dbReference type="WBParaSite" id="HPLM_0000754901-mRNA-1">
    <property type="protein sequence ID" value="HPLM_0000754901-mRNA-1"/>
    <property type="gene ID" value="HPLM_0000754901"/>
</dbReference>
<evidence type="ECO:0000313" key="3">
    <source>
        <dbReference type="WBParaSite" id="HPLM_0000754901-mRNA-1"/>
    </source>
</evidence>
<keyword evidence="2" id="KW-1185">Reference proteome</keyword>
<dbReference type="AlphaFoldDB" id="A0A0N4WAV9"/>
<dbReference type="STRING" id="6290.A0A0N4WAV9"/>